<dbReference type="EMBL" id="VSSQ01015698">
    <property type="protein sequence ID" value="MPM56317.1"/>
    <property type="molecule type" value="Genomic_DNA"/>
</dbReference>
<dbReference type="AlphaFoldDB" id="A0A645ATC0"/>
<dbReference type="Pfam" id="PF10711">
    <property type="entry name" value="DUF2513"/>
    <property type="match status" value="1"/>
</dbReference>
<evidence type="ECO:0000313" key="1">
    <source>
        <dbReference type="EMBL" id="MPM56317.1"/>
    </source>
</evidence>
<dbReference type="InterPro" id="IPR019650">
    <property type="entry name" value="DUF2513"/>
</dbReference>
<protein>
    <recommendedName>
        <fullName evidence="2">DUF2513 domain-containing protein</fullName>
    </recommendedName>
</protein>
<proteinExistence type="predicted"/>
<name>A0A645ATC0_9ZZZZ</name>
<reference evidence="1" key="1">
    <citation type="submission" date="2019-08" db="EMBL/GenBank/DDBJ databases">
        <authorList>
            <person name="Kucharzyk K."/>
            <person name="Murdoch R.W."/>
            <person name="Higgins S."/>
            <person name="Loffler F."/>
        </authorList>
    </citation>
    <scope>NUCLEOTIDE SEQUENCE</scope>
</reference>
<accession>A0A645ATC0</accession>
<evidence type="ECO:0008006" key="2">
    <source>
        <dbReference type="Google" id="ProtNLM"/>
    </source>
</evidence>
<sequence>MKRDMELIRKILFKIEETYPAGRLVIDGPNIEGYDMETIADHCQLMYESGLINAYISIDNIMDTEVSP</sequence>
<comment type="caution">
    <text evidence="1">The sequence shown here is derived from an EMBL/GenBank/DDBJ whole genome shotgun (WGS) entry which is preliminary data.</text>
</comment>
<gene>
    <name evidence="1" type="ORF">SDC9_103119</name>
</gene>
<organism evidence="1">
    <name type="scientific">bioreactor metagenome</name>
    <dbReference type="NCBI Taxonomy" id="1076179"/>
    <lineage>
        <taxon>unclassified sequences</taxon>
        <taxon>metagenomes</taxon>
        <taxon>ecological metagenomes</taxon>
    </lineage>
</organism>